<evidence type="ECO:0000313" key="2">
    <source>
        <dbReference type="Proteomes" id="UP001295794"/>
    </source>
</evidence>
<dbReference type="Proteomes" id="UP001295794">
    <property type="component" value="Unassembled WGS sequence"/>
</dbReference>
<sequence length="65" mass="7542">MRITTILIGEEMPLNLGTYLLVERGRREDGHQHIWLRRSQPIAEGAERADVSCRPVRKVTSRICR</sequence>
<accession>A0AAD2K4K4</accession>
<organism evidence="1 2">
    <name type="scientific">Mycena citricolor</name>
    <dbReference type="NCBI Taxonomy" id="2018698"/>
    <lineage>
        <taxon>Eukaryota</taxon>
        <taxon>Fungi</taxon>
        <taxon>Dikarya</taxon>
        <taxon>Basidiomycota</taxon>
        <taxon>Agaricomycotina</taxon>
        <taxon>Agaricomycetes</taxon>
        <taxon>Agaricomycetidae</taxon>
        <taxon>Agaricales</taxon>
        <taxon>Marasmiineae</taxon>
        <taxon>Mycenaceae</taxon>
        <taxon>Mycena</taxon>
    </lineage>
</organism>
<dbReference type="AlphaFoldDB" id="A0AAD2K4K4"/>
<evidence type="ECO:0000313" key="1">
    <source>
        <dbReference type="EMBL" id="CAK5278592.1"/>
    </source>
</evidence>
<keyword evidence="2" id="KW-1185">Reference proteome</keyword>
<protein>
    <submittedName>
        <fullName evidence="1">Uncharacterized protein</fullName>
    </submittedName>
</protein>
<dbReference type="EMBL" id="CAVNYO010000423">
    <property type="protein sequence ID" value="CAK5278592.1"/>
    <property type="molecule type" value="Genomic_DNA"/>
</dbReference>
<gene>
    <name evidence="1" type="ORF">MYCIT1_LOCUS28026</name>
</gene>
<reference evidence="1" key="1">
    <citation type="submission" date="2023-11" db="EMBL/GenBank/DDBJ databases">
        <authorList>
            <person name="De Vega J J."/>
            <person name="De Vega J J."/>
        </authorList>
    </citation>
    <scope>NUCLEOTIDE SEQUENCE</scope>
</reference>
<proteinExistence type="predicted"/>
<name>A0AAD2K4K4_9AGAR</name>
<comment type="caution">
    <text evidence="1">The sequence shown here is derived from an EMBL/GenBank/DDBJ whole genome shotgun (WGS) entry which is preliminary data.</text>
</comment>